<evidence type="ECO:0000313" key="3">
    <source>
        <dbReference type="Proteomes" id="UP001291623"/>
    </source>
</evidence>
<proteinExistence type="predicted"/>
<evidence type="ECO:0000256" key="1">
    <source>
        <dbReference type="SAM" id="Phobius"/>
    </source>
</evidence>
<comment type="caution">
    <text evidence="2">The sequence shown here is derived from an EMBL/GenBank/DDBJ whole genome shotgun (WGS) entry which is preliminary data.</text>
</comment>
<reference evidence="2" key="1">
    <citation type="submission" date="2023-12" db="EMBL/GenBank/DDBJ databases">
        <title>Genome assembly of Anisodus tanguticus.</title>
        <authorList>
            <person name="Wang Y.-J."/>
        </authorList>
    </citation>
    <scope>NUCLEOTIDE SEQUENCE</scope>
    <source>
        <strain evidence="2">KB-2021</strain>
        <tissue evidence="2">Leaf</tissue>
    </source>
</reference>
<keyword evidence="1" id="KW-0472">Membrane</keyword>
<gene>
    <name evidence="2" type="ORF">RND71_022731</name>
</gene>
<protein>
    <submittedName>
        <fullName evidence="2">Uncharacterized protein</fullName>
    </submittedName>
</protein>
<keyword evidence="1" id="KW-0812">Transmembrane</keyword>
<feature type="transmembrane region" description="Helical" evidence="1">
    <location>
        <begin position="6"/>
        <end position="27"/>
    </location>
</feature>
<evidence type="ECO:0000313" key="2">
    <source>
        <dbReference type="EMBL" id="KAK4357121.1"/>
    </source>
</evidence>
<name>A0AAE1RSN0_9SOLA</name>
<dbReference type="EMBL" id="JAVYJV010000012">
    <property type="protein sequence ID" value="KAK4357121.1"/>
    <property type="molecule type" value="Genomic_DNA"/>
</dbReference>
<accession>A0AAE1RSN0</accession>
<sequence>MWGNNYLTFYQIHCVYLFCFWIQIVHYSFEPKIGAGRVDACGVETITGGCPNLAACVETCRPCYRGIGKVYSTCLKPDPSTGILYWRCRCEMTDGAPCPPRGEPHCPKDPPVVP</sequence>
<dbReference type="AlphaFoldDB" id="A0AAE1RSN0"/>
<keyword evidence="1" id="KW-1133">Transmembrane helix</keyword>
<dbReference type="Proteomes" id="UP001291623">
    <property type="component" value="Unassembled WGS sequence"/>
</dbReference>
<organism evidence="2 3">
    <name type="scientific">Anisodus tanguticus</name>
    <dbReference type="NCBI Taxonomy" id="243964"/>
    <lineage>
        <taxon>Eukaryota</taxon>
        <taxon>Viridiplantae</taxon>
        <taxon>Streptophyta</taxon>
        <taxon>Embryophyta</taxon>
        <taxon>Tracheophyta</taxon>
        <taxon>Spermatophyta</taxon>
        <taxon>Magnoliopsida</taxon>
        <taxon>eudicotyledons</taxon>
        <taxon>Gunneridae</taxon>
        <taxon>Pentapetalae</taxon>
        <taxon>asterids</taxon>
        <taxon>lamiids</taxon>
        <taxon>Solanales</taxon>
        <taxon>Solanaceae</taxon>
        <taxon>Solanoideae</taxon>
        <taxon>Hyoscyameae</taxon>
        <taxon>Anisodus</taxon>
    </lineage>
</organism>
<keyword evidence="3" id="KW-1185">Reference proteome</keyword>